<dbReference type="AlphaFoldDB" id="A0A6C0KAT0"/>
<dbReference type="EMBL" id="MN740847">
    <property type="protein sequence ID" value="QHU14789.1"/>
    <property type="molecule type" value="Genomic_DNA"/>
</dbReference>
<accession>A0A6C0KAT0</accession>
<protein>
    <submittedName>
        <fullName evidence="1">Uncharacterized protein</fullName>
    </submittedName>
</protein>
<organism evidence="1">
    <name type="scientific">viral metagenome</name>
    <dbReference type="NCBI Taxonomy" id="1070528"/>
    <lineage>
        <taxon>unclassified sequences</taxon>
        <taxon>metagenomes</taxon>
        <taxon>organismal metagenomes</taxon>
    </lineage>
</organism>
<proteinExistence type="predicted"/>
<reference evidence="1" key="1">
    <citation type="journal article" date="2020" name="Nature">
        <title>Giant virus diversity and host interactions through global metagenomics.</title>
        <authorList>
            <person name="Schulz F."/>
            <person name="Roux S."/>
            <person name="Paez-Espino D."/>
            <person name="Jungbluth S."/>
            <person name="Walsh D.A."/>
            <person name="Denef V.J."/>
            <person name="McMahon K.D."/>
            <person name="Konstantinidis K.T."/>
            <person name="Eloe-Fadrosh E.A."/>
            <person name="Kyrpides N.C."/>
            <person name="Woyke T."/>
        </authorList>
    </citation>
    <scope>NUCLEOTIDE SEQUENCE</scope>
    <source>
        <strain evidence="1">GVMAG-S-1102244-55</strain>
    </source>
</reference>
<name>A0A6C0KAT0_9ZZZZ</name>
<evidence type="ECO:0000313" key="1">
    <source>
        <dbReference type="EMBL" id="QHU14789.1"/>
    </source>
</evidence>
<sequence>MDDSQKNYLSDTKNYNDTILNDEMDVVRAYIDILNEYLFHAGDKILIQNHGYYIFVLKRGCDTIKHIFNMVFMYTKNLELTVHHCKKAFLYYVEFIGQIGDDSHAFLQLNSKDATLFVYKKTIFDINNEYKKKIEHTINERKKLRFINVSCNLFNELILSILDNENLKGDTRLSYIMYAQKMICKIFNKFINLPFDIMEKLSICDCFIYYKGLLLTKDINDECKFLNLCNLYFKKIQNNKKIDKTKIKKKLFHKKCKEKLENFTALKFTNWLFN</sequence>